<evidence type="ECO:0008006" key="4">
    <source>
        <dbReference type="Google" id="ProtNLM"/>
    </source>
</evidence>
<reference evidence="3" key="1">
    <citation type="submission" date="2018-05" db="EMBL/GenBank/DDBJ databases">
        <title>Complete Genome Sequence of Methylobacterium sp. 17SD2-17.</title>
        <authorList>
            <person name="Srinivasan S."/>
        </authorList>
    </citation>
    <scope>NUCLEOTIDE SEQUENCE [LARGE SCALE GENOMIC DNA]</scope>
    <source>
        <strain evidence="3">17SD2-17</strain>
    </source>
</reference>
<gene>
    <name evidence="2" type="ORF">DK389_23050</name>
</gene>
<keyword evidence="1" id="KW-0732">Signal</keyword>
<dbReference type="Pfam" id="PF06823">
    <property type="entry name" value="DUF1236"/>
    <property type="match status" value="1"/>
</dbReference>
<dbReference type="AlphaFoldDB" id="A0A2U8WC29"/>
<keyword evidence="3" id="KW-1185">Reference proteome</keyword>
<dbReference type="InterPro" id="IPR009642">
    <property type="entry name" value="DUF1236"/>
</dbReference>
<evidence type="ECO:0000313" key="2">
    <source>
        <dbReference type="EMBL" id="AWN42852.1"/>
    </source>
</evidence>
<feature type="signal peptide" evidence="1">
    <location>
        <begin position="1"/>
        <end position="23"/>
    </location>
</feature>
<protein>
    <recommendedName>
        <fullName evidence="4">DUF1236 domain-containing protein</fullName>
    </recommendedName>
</protein>
<evidence type="ECO:0000256" key="1">
    <source>
        <dbReference type="SAM" id="SignalP"/>
    </source>
</evidence>
<evidence type="ECO:0000313" key="3">
    <source>
        <dbReference type="Proteomes" id="UP000245926"/>
    </source>
</evidence>
<dbReference type="KEGG" id="mets:DK389_23050"/>
<dbReference type="OrthoDB" id="102964at2"/>
<name>A0A2U8WC29_9HYPH</name>
<dbReference type="Proteomes" id="UP000245926">
    <property type="component" value="Chromosome"/>
</dbReference>
<dbReference type="RefSeq" id="WP_109893088.1">
    <property type="nucleotide sequence ID" value="NZ_CP029550.1"/>
</dbReference>
<accession>A0A2U8WC29</accession>
<sequence length="138" mass="14510">MTNKLLLAATMAALFALPMAAQAQGTVRGAQRGAEEGAAAAGPVGGIVGGAVGAATGTVGGILGVDDRPRFRNYVTERRVKSYDYDGRVAVGSTLPSSGVTYYDVPDEYHVKPGYRYTVVNKQPVLVDRSHRIVEVID</sequence>
<dbReference type="EMBL" id="CP029550">
    <property type="protein sequence ID" value="AWN42852.1"/>
    <property type="molecule type" value="Genomic_DNA"/>
</dbReference>
<proteinExistence type="predicted"/>
<organism evidence="2 3">
    <name type="scientific">Methylobacterium durans</name>
    <dbReference type="NCBI Taxonomy" id="2202825"/>
    <lineage>
        <taxon>Bacteria</taxon>
        <taxon>Pseudomonadati</taxon>
        <taxon>Pseudomonadota</taxon>
        <taxon>Alphaproteobacteria</taxon>
        <taxon>Hyphomicrobiales</taxon>
        <taxon>Methylobacteriaceae</taxon>
        <taxon>Methylobacterium</taxon>
    </lineage>
</organism>
<feature type="chain" id="PRO_5015945850" description="DUF1236 domain-containing protein" evidence="1">
    <location>
        <begin position="24"/>
        <end position="138"/>
    </location>
</feature>